<feature type="transmembrane region" description="Helical" evidence="8">
    <location>
        <begin position="324"/>
        <end position="350"/>
    </location>
</feature>
<dbReference type="Pfam" id="PF00528">
    <property type="entry name" value="BPD_transp_1"/>
    <property type="match status" value="2"/>
</dbReference>
<protein>
    <submittedName>
        <fullName evidence="10">Iron(III) transport system permease protein</fullName>
    </submittedName>
</protein>
<feature type="transmembrane region" description="Helical" evidence="8">
    <location>
        <begin position="422"/>
        <end position="441"/>
    </location>
</feature>
<dbReference type="Gene3D" id="1.10.3720.10">
    <property type="entry name" value="MetI-like"/>
    <property type="match status" value="2"/>
</dbReference>
<dbReference type="GO" id="GO:0055085">
    <property type="term" value="P:transmembrane transport"/>
    <property type="evidence" value="ECO:0007669"/>
    <property type="project" value="InterPro"/>
</dbReference>
<dbReference type="AlphaFoldDB" id="A0A4V3CA50"/>
<feature type="domain" description="ABC transmembrane type-1" evidence="9">
    <location>
        <begin position="377"/>
        <end position="567"/>
    </location>
</feature>
<feature type="transmembrane region" description="Helical" evidence="8">
    <location>
        <begin position="270"/>
        <end position="287"/>
    </location>
</feature>
<feature type="transmembrane region" description="Helical" evidence="8">
    <location>
        <begin position="25"/>
        <end position="52"/>
    </location>
</feature>
<dbReference type="InterPro" id="IPR035906">
    <property type="entry name" value="MetI-like_sf"/>
</dbReference>
<evidence type="ECO:0000256" key="7">
    <source>
        <dbReference type="ARBA" id="ARBA00023136"/>
    </source>
</evidence>
<keyword evidence="2 8" id="KW-0813">Transport</keyword>
<dbReference type="PANTHER" id="PTHR43357">
    <property type="entry name" value="INNER MEMBRANE ABC TRANSPORTER PERMEASE PROTEIN YDCV"/>
    <property type="match status" value="1"/>
</dbReference>
<dbReference type="PANTHER" id="PTHR43357:SF4">
    <property type="entry name" value="INNER MEMBRANE ABC TRANSPORTER PERMEASE PROTEIN YDCV"/>
    <property type="match status" value="1"/>
</dbReference>
<evidence type="ECO:0000313" key="10">
    <source>
        <dbReference type="EMBL" id="TDO48706.1"/>
    </source>
</evidence>
<feature type="domain" description="ABC transmembrane type-1" evidence="9">
    <location>
        <begin position="73"/>
        <end position="288"/>
    </location>
</feature>
<dbReference type="InterPro" id="IPR000515">
    <property type="entry name" value="MetI-like"/>
</dbReference>
<evidence type="ECO:0000256" key="4">
    <source>
        <dbReference type="ARBA" id="ARBA00022519"/>
    </source>
</evidence>
<evidence type="ECO:0000256" key="3">
    <source>
        <dbReference type="ARBA" id="ARBA00022475"/>
    </source>
</evidence>
<dbReference type="CDD" id="cd06261">
    <property type="entry name" value="TM_PBP2"/>
    <property type="match status" value="2"/>
</dbReference>
<evidence type="ECO:0000313" key="11">
    <source>
        <dbReference type="Proteomes" id="UP000295388"/>
    </source>
</evidence>
<feature type="transmembrane region" description="Helical" evidence="8">
    <location>
        <begin position="503"/>
        <end position="526"/>
    </location>
</feature>
<reference evidence="10 11" key="1">
    <citation type="submission" date="2019-03" db="EMBL/GenBank/DDBJ databases">
        <title>Genomic Encyclopedia of Type Strains, Phase III (KMG-III): the genomes of soil and plant-associated and newly described type strains.</title>
        <authorList>
            <person name="Whitman W."/>
        </authorList>
    </citation>
    <scope>NUCLEOTIDE SEQUENCE [LARGE SCALE GENOMIC DNA]</scope>
    <source>
        <strain evidence="10 11">VKM Ac-2527</strain>
    </source>
</reference>
<evidence type="ECO:0000256" key="8">
    <source>
        <dbReference type="RuleBase" id="RU363032"/>
    </source>
</evidence>
<feature type="transmembrane region" description="Helical" evidence="8">
    <location>
        <begin position="162"/>
        <end position="183"/>
    </location>
</feature>
<dbReference type="EMBL" id="SNWQ01000007">
    <property type="protein sequence ID" value="TDO48706.1"/>
    <property type="molecule type" value="Genomic_DNA"/>
</dbReference>
<comment type="similarity">
    <text evidence="8">Belongs to the binding-protein-dependent transport system permease family.</text>
</comment>
<dbReference type="GO" id="GO:0005886">
    <property type="term" value="C:plasma membrane"/>
    <property type="evidence" value="ECO:0007669"/>
    <property type="project" value="UniProtKB-SubCell"/>
</dbReference>
<feature type="transmembrane region" description="Helical" evidence="8">
    <location>
        <begin position="220"/>
        <end position="242"/>
    </location>
</feature>
<dbReference type="PROSITE" id="PS50928">
    <property type="entry name" value="ABC_TM1"/>
    <property type="match status" value="2"/>
</dbReference>
<feature type="transmembrane region" description="Helical" evidence="8">
    <location>
        <begin position="546"/>
        <end position="570"/>
    </location>
</feature>
<evidence type="ECO:0000256" key="2">
    <source>
        <dbReference type="ARBA" id="ARBA00022448"/>
    </source>
</evidence>
<evidence type="ECO:0000256" key="6">
    <source>
        <dbReference type="ARBA" id="ARBA00022989"/>
    </source>
</evidence>
<feature type="transmembrane region" description="Helical" evidence="8">
    <location>
        <begin position="381"/>
        <end position="402"/>
    </location>
</feature>
<keyword evidence="3" id="KW-1003">Cell membrane</keyword>
<feature type="transmembrane region" description="Helical" evidence="8">
    <location>
        <begin position="107"/>
        <end position="131"/>
    </location>
</feature>
<comment type="subcellular location">
    <subcellularLocation>
        <location evidence="1">Cell inner membrane</location>
        <topology evidence="1">Multi-pass membrane protein</topology>
    </subcellularLocation>
    <subcellularLocation>
        <location evidence="8">Cell membrane</location>
        <topology evidence="8">Multi-pass membrane protein</topology>
    </subcellularLocation>
</comment>
<name>A0A4V3CA50_9ACTN</name>
<organism evidence="10 11">
    <name type="scientific">Kribbella caucasensis</name>
    <dbReference type="NCBI Taxonomy" id="2512215"/>
    <lineage>
        <taxon>Bacteria</taxon>
        <taxon>Bacillati</taxon>
        <taxon>Actinomycetota</taxon>
        <taxon>Actinomycetes</taxon>
        <taxon>Propionibacteriales</taxon>
        <taxon>Kribbellaceae</taxon>
        <taxon>Kribbella</taxon>
    </lineage>
</organism>
<keyword evidence="4" id="KW-0997">Cell inner membrane</keyword>
<proteinExistence type="inferred from homology"/>
<evidence type="ECO:0000256" key="5">
    <source>
        <dbReference type="ARBA" id="ARBA00022692"/>
    </source>
</evidence>
<dbReference type="OrthoDB" id="9808619at2"/>
<sequence>MADLVVGRRVGLRPDRRRFGGLRAASWLVALILGFFIVFPLAQALLGLLGVTEATGADSPWEVVTSVETLRALLNTAILVVAGGAFAVVVAAGLAWINERTDARVGWLAEILPLVSMFVPSLAAAIGWVFLLDPEIGLLNALLRELAGLVGVELSRGPLDLFTWYGLIWCYGVFLVPFAYLAIVNGLRSMDPALEEAAGLSGAGPVKTLLTVTLPSLKPALGGAVMLVIVMGMALFSIPVIIGTRAEIDVLPVLIVEDVTQAYPVDEVSALSRSLILLAIVLLAGLIQRRLVGASKTAAFATIGGRAGRSGVVRLGRLRWPARLLMAGYVALAAVIPFLGLVLVSVQRFWQAEVDWSSLSFAGYGEMFERQTLREGLRNSLVLAAVCATVVVVFAVLVTHLVEVRRERAAQTFDSVLKAPAALPHIVFALALIAAFGGAPFGWNGTALILVTAYIVMYFPQAAMYATAAVQQVGRPLTEASTVSGVGDGTTLRRVLLPLMTPALIAAWALIFVLMSGDITASAMLASTRTPVVGFVMLDQWSSGSYPTIAALGVTLTVVSTTVVLFALAVRHRLRYDR</sequence>
<keyword evidence="7 8" id="KW-0472">Membrane</keyword>
<keyword evidence="5 8" id="KW-0812">Transmembrane</keyword>
<comment type="caution">
    <text evidence="10">The sequence shown here is derived from an EMBL/GenBank/DDBJ whole genome shotgun (WGS) entry which is preliminary data.</text>
</comment>
<keyword evidence="6 8" id="KW-1133">Transmembrane helix</keyword>
<keyword evidence="11" id="KW-1185">Reference proteome</keyword>
<feature type="transmembrane region" description="Helical" evidence="8">
    <location>
        <begin position="72"/>
        <end position="95"/>
    </location>
</feature>
<accession>A0A4V3CA50</accession>
<gene>
    <name evidence="10" type="ORF">EV643_107336</name>
</gene>
<evidence type="ECO:0000256" key="1">
    <source>
        <dbReference type="ARBA" id="ARBA00004429"/>
    </source>
</evidence>
<dbReference type="SUPFAM" id="SSF161098">
    <property type="entry name" value="MetI-like"/>
    <property type="match status" value="2"/>
</dbReference>
<evidence type="ECO:0000259" key="9">
    <source>
        <dbReference type="PROSITE" id="PS50928"/>
    </source>
</evidence>
<dbReference type="Proteomes" id="UP000295388">
    <property type="component" value="Unassembled WGS sequence"/>
</dbReference>
<dbReference type="RefSeq" id="WP_133801104.1">
    <property type="nucleotide sequence ID" value="NZ_SNWQ01000007.1"/>
</dbReference>
<feature type="transmembrane region" description="Helical" evidence="8">
    <location>
        <begin position="447"/>
        <end position="468"/>
    </location>
</feature>